<gene>
    <name evidence="1" type="ORF">BDW02DRAFT_573212</name>
</gene>
<evidence type="ECO:0000313" key="1">
    <source>
        <dbReference type="EMBL" id="KAF1830273.1"/>
    </source>
</evidence>
<reference evidence="1" key="1">
    <citation type="submission" date="2020-01" db="EMBL/GenBank/DDBJ databases">
        <authorList>
            <consortium name="DOE Joint Genome Institute"/>
            <person name="Haridas S."/>
            <person name="Albert R."/>
            <person name="Binder M."/>
            <person name="Bloem J."/>
            <person name="Labutti K."/>
            <person name="Salamov A."/>
            <person name="Andreopoulos B."/>
            <person name="Baker S.E."/>
            <person name="Barry K."/>
            <person name="Bills G."/>
            <person name="Bluhm B.H."/>
            <person name="Cannon C."/>
            <person name="Castanera R."/>
            <person name="Culley D.E."/>
            <person name="Daum C."/>
            <person name="Ezra D."/>
            <person name="Gonzalez J.B."/>
            <person name="Henrissat B."/>
            <person name="Kuo A."/>
            <person name="Liang C."/>
            <person name="Lipzen A."/>
            <person name="Lutzoni F."/>
            <person name="Magnuson J."/>
            <person name="Mondo S."/>
            <person name="Nolan M."/>
            <person name="Ohm R."/>
            <person name="Pangilinan J."/>
            <person name="Park H.-J."/>
            <person name="Ramirez L."/>
            <person name="Alfaro M."/>
            <person name="Sun H."/>
            <person name="Tritt A."/>
            <person name="Yoshinaga Y."/>
            <person name="Zwiers L.-H."/>
            <person name="Turgeon B.G."/>
            <person name="Goodwin S.B."/>
            <person name="Spatafora J.W."/>
            <person name="Crous P.W."/>
            <person name="Grigoriev I.V."/>
        </authorList>
    </citation>
    <scope>NUCLEOTIDE SEQUENCE</scope>
    <source>
        <strain evidence="1">P77</strain>
    </source>
</reference>
<dbReference type="AlphaFoldDB" id="A0A6A5KAA8"/>
<keyword evidence="2" id="KW-1185">Reference proteome</keyword>
<dbReference type="Proteomes" id="UP000800040">
    <property type="component" value="Unassembled WGS sequence"/>
</dbReference>
<name>A0A6A5KAA8_9PLEO</name>
<accession>A0A6A5KAA8</accession>
<evidence type="ECO:0000313" key="2">
    <source>
        <dbReference type="Proteomes" id="UP000800040"/>
    </source>
</evidence>
<organism evidence="1 2">
    <name type="scientific">Decorospora gaudefroyi</name>
    <dbReference type="NCBI Taxonomy" id="184978"/>
    <lineage>
        <taxon>Eukaryota</taxon>
        <taxon>Fungi</taxon>
        <taxon>Dikarya</taxon>
        <taxon>Ascomycota</taxon>
        <taxon>Pezizomycotina</taxon>
        <taxon>Dothideomycetes</taxon>
        <taxon>Pleosporomycetidae</taxon>
        <taxon>Pleosporales</taxon>
        <taxon>Pleosporineae</taxon>
        <taxon>Pleosporaceae</taxon>
        <taxon>Decorospora</taxon>
    </lineage>
</organism>
<sequence>MCFYHAYTHACGHTQMVFQQLCPKGQMKQQKCARGLDGVILATVKVETACTACP</sequence>
<proteinExistence type="predicted"/>
<dbReference type="EMBL" id="ML975403">
    <property type="protein sequence ID" value="KAF1830273.1"/>
    <property type="molecule type" value="Genomic_DNA"/>
</dbReference>
<protein>
    <submittedName>
        <fullName evidence="1">Uncharacterized protein</fullName>
    </submittedName>
</protein>